<dbReference type="GeneTree" id="ENSGT00950000182934"/>
<evidence type="ECO:0000256" key="2">
    <source>
        <dbReference type="ARBA" id="ARBA00022475"/>
    </source>
</evidence>
<evidence type="ECO:0000256" key="10">
    <source>
        <dbReference type="ARBA" id="ARBA00023224"/>
    </source>
</evidence>
<evidence type="ECO:0000256" key="7">
    <source>
        <dbReference type="ARBA" id="ARBA00023157"/>
    </source>
</evidence>
<reference evidence="15" key="2">
    <citation type="journal article" date="2007" name="PLoS Biol.">
        <title>Survey sequencing and comparative analysis of the elephant shark (Callorhinchus milii) genome.</title>
        <authorList>
            <person name="Venkatesh B."/>
            <person name="Kirkness E.F."/>
            <person name="Loh Y.H."/>
            <person name="Halpern A.L."/>
            <person name="Lee A.P."/>
            <person name="Johnson J."/>
            <person name="Dandona N."/>
            <person name="Viswanathan L.D."/>
            <person name="Tay A."/>
            <person name="Venter J.C."/>
            <person name="Strausberg R.L."/>
            <person name="Brenner S."/>
        </authorList>
    </citation>
    <scope>NUCLEOTIDE SEQUENCE [LARGE SCALE GENOMIC DNA]</scope>
</reference>
<comment type="subcellular location">
    <subcellularLocation>
        <location evidence="1">Cell membrane</location>
        <topology evidence="1">Multi-pass membrane protein</topology>
    </subcellularLocation>
</comment>
<comment type="similarity">
    <text evidence="11">Belongs to the G-protein coupled receptor 1 family.</text>
</comment>
<dbReference type="OMA" id="CYPLKYR"/>
<reference evidence="15" key="3">
    <citation type="journal article" date="2014" name="Nature">
        <title>Elephant shark genome provides unique insights into gnathostome evolution.</title>
        <authorList>
            <consortium name="International Elephant Shark Genome Sequencing Consortium"/>
            <person name="Venkatesh B."/>
            <person name="Lee A.P."/>
            <person name="Ravi V."/>
            <person name="Maurya A.K."/>
            <person name="Lian M.M."/>
            <person name="Swann J.B."/>
            <person name="Ohta Y."/>
            <person name="Flajnik M.F."/>
            <person name="Sutoh Y."/>
            <person name="Kasahara M."/>
            <person name="Hoon S."/>
            <person name="Gangu V."/>
            <person name="Roy S.W."/>
            <person name="Irimia M."/>
            <person name="Korzh V."/>
            <person name="Kondrychyn I."/>
            <person name="Lim Z.W."/>
            <person name="Tay B.H."/>
            <person name="Tohari S."/>
            <person name="Kong K.W."/>
            <person name="Ho S."/>
            <person name="Lorente-Galdos B."/>
            <person name="Quilez J."/>
            <person name="Marques-Bonet T."/>
            <person name="Raney B.J."/>
            <person name="Ingham P.W."/>
            <person name="Tay A."/>
            <person name="Hillier L.W."/>
            <person name="Minx P."/>
            <person name="Boehm T."/>
            <person name="Wilson R.K."/>
            <person name="Brenner S."/>
            <person name="Warren W.C."/>
        </authorList>
    </citation>
    <scope>NUCLEOTIDE SEQUENCE [LARGE SCALE GENOMIC DNA]</scope>
</reference>
<reference evidence="14" key="5">
    <citation type="submission" date="2025-09" db="UniProtKB">
        <authorList>
            <consortium name="Ensembl"/>
        </authorList>
    </citation>
    <scope>IDENTIFICATION</scope>
</reference>
<evidence type="ECO:0000313" key="14">
    <source>
        <dbReference type="Ensembl" id="ENSCMIP00000015897.1"/>
    </source>
</evidence>
<dbReference type="GO" id="GO:0004993">
    <property type="term" value="F:G protein-coupled serotonin receptor activity"/>
    <property type="evidence" value="ECO:0007669"/>
    <property type="project" value="UniProtKB-ARBA"/>
</dbReference>
<keyword evidence="2" id="KW-1003">Cell membrane</keyword>
<keyword evidence="4 12" id="KW-1133">Transmembrane helix</keyword>
<evidence type="ECO:0000256" key="12">
    <source>
        <dbReference type="SAM" id="Phobius"/>
    </source>
</evidence>
<sequence length="332" mass="37425">MDTSHSPPFNYTLSCNSSESVPYTARQVIQCVTTLSVLTIITLLTVLGNVLVIASIAYFTKLQTPTNAFILSLATADILVGLVVMPFSMVKAVFGWYFGRIFCKIHSIMDVMLCTSSIVNLSCIAFDRYFAVCYPLKYRFTMSRKRVTFLLLICWILPALVSIVPLVLDLHVIGLEDSFEQLDSQDCVFVVNIPYSVTASIIAFYLPMPVILVAYAKIFLVATNQVREIAARQQGMNLEMIQQNSSIRKERKAAKTLGIIIGCFLLCWVPFFTLNIIDPLLGYQADSILIEVFLWLGYLNSGLNPFLYAFFNKSFRRALHQTQILFLLISFC</sequence>
<keyword evidence="5 11" id="KW-0297">G-protein coupled receptor</keyword>
<keyword evidence="9" id="KW-0325">Glycoprotein</keyword>
<dbReference type="AlphaFoldDB" id="A0A4W3HLC3"/>
<dbReference type="Proteomes" id="UP000314986">
    <property type="component" value="Unassembled WGS sequence"/>
</dbReference>
<name>A0A4W3HLC3_CALMI</name>
<keyword evidence="15" id="KW-1185">Reference proteome</keyword>
<dbReference type="GO" id="GO:0043410">
    <property type="term" value="P:positive regulation of MAPK cascade"/>
    <property type="evidence" value="ECO:0007669"/>
    <property type="project" value="TreeGrafter"/>
</dbReference>
<feature type="transmembrane region" description="Helical" evidence="12">
    <location>
        <begin position="289"/>
        <end position="311"/>
    </location>
</feature>
<dbReference type="PANTHER" id="PTHR24248">
    <property type="entry name" value="ADRENERGIC RECEPTOR-RELATED G-PROTEIN COUPLED RECEPTOR"/>
    <property type="match status" value="1"/>
</dbReference>
<dbReference type="SMART" id="SM01381">
    <property type="entry name" value="7TM_GPCR_Srsx"/>
    <property type="match status" value="1"/>
</dbReference>
<evidence type="ECO:0000313" key="15">
    <source>
        <dbReference type="Proteomes" id="UP000314986"/>
    </source>
</evidence>
<dbReference type="GO" id="GO:0005886">
    <property type="term" value="C:plasma membrane"/>
    <property type="evidence" value="ECO:0007669"/>
    <property type="project" value="UniProtKB-SubCell"/>
</dbReference>
<dbReference type="InterPro" id="IPR000276">
    <property type="entry name" value="GPCR_Rhodpsn"/>
</dbReference>
<feature type="transmembrane region" description="Helical" evidence="12">
    <location>
        <begin position="147"/>
        <end position="173"/>
    </location>
</feature>
<dbReference type="Ensembl" id="ENSCMIT00000016219.1">
    <property type="protein sequence ID" value="ENSCMIP00000015897.1"/>
    <property type="gene ID" value="ENSCMIG00000007707.1"/>
</dbReference>
<dbReference type="Pfam" id="PF00001">
    <property type="entry name" value="7tm_1"/>
    <property type="match status" value="1"/>
</dbReference>
<dbReference type="CDD" id="cd15055">
    <property type="entry name" value="7tmA_TAARs"/>
    <property type="match status" value="1"/>
</dbReference>
<keyword evidence="8 11" id="KW-0675">Receptor</keyword>
<evidence type="ECO:0000256" key="3">
    <source>
        <dbReference type="ARBA" id="ARBA00022692"/>
    </source>
</evidence>
<feature type="transmembrane region" description="Helical" evidence="12">
    <location>
        <begin position="193"/>
        <end position="215"/>
    </location>
</feature>
<accession>A0A4W3HLC3</accession>
<protein>
    <recommendedName>
        <fullName evidence="13">G-protein coupled receptors family 1 profile domain-containing protein</fullName>
    </recommendedName>
</protein>
<reference evidence="15" key="1">
    <citation type="journal article" date="2006" name="Science">
        <title>Ancient noncoding elements conserved in the human genome.</title>
        <authorList>
            <person name="Venkatesh B."/>
            <person name="Kirkness E.F."/>
            <person name="Loh Y.H."/>
            <person name="Halpern A.L."/>
            <person name="Lee A.P."/>
            <person name="Johnson J."/>
            <person name="Dandona N."/>
            <person name="Viswanathan L.D."/>
            <person name="Tay A."/>
            <person name="Venter J.C."/>
            <person name="Strausberg R.L."/>
            <person name="Brenner S."/>
        </authorList>
    </citation>
    <scope>NUCLEOTIDE SEQUENCE [LARGE SCALE GENOMIC DNA]</scope>
</reference>
<evidence type="ECO:0000259" key="13">
    <source>
        <dbReference type="PROSITE" id="PS50262"/>
    </source>
</evidence>
<evidence type="ECO:0000256" key="6">
    <source>
        <dbReference type="ARBA" id="ARBA00023136"/>
    </source>
</evidence>
<dbReference type="InterPro" id="IPR017452">
    <property type="entry name" value="GPCR_Rhodpsn_7TM"/>
</dbReference>
<dbReference type="PROSITE" id="PS50262">
    <property type="entry name" value="G_PROTEIN_RECEP_F1_2"/>
    <property type="match status" value="1"/>
</dbReference>
<dbReference type="SUPFAM" id="SSF81321">
    <property type="entry name" value="Family A G protein-coupled receptor-like"/>
    <property type="match status" value="1"/>
</dbReference>
<feature type="transmembrane region" description="Helical" evidence="12">
    <location>
        <begin position="35"/>
        <end position="59"/>
    </location>
</feature>
<feature type="domain" description="G-protein coupled receptors family 1 profile" evidence="13">
    <location>
        <begin position="48"/>
        <end position="308"/>
    </location>
</feature>
<evidence type="ECO:0000256" key="1">
    <source>
        <dbReference type="ARBA" id="ARBA00004651"/>
    </source>
</evidence>
<dbReference type="PANTHER" id="PTHR24248:SF66">
    <property type="entry name" value="OCTOPAMINE RECEPTOR BETA-3R"/>
    <property type="match status" value="1"/>
</dbReference>
<reference evidence="14" key="4">
    <citation type="submission" date="2025-08" db="UniProtKB">
        <authorList>
            <consortium name="Ensembl"/>
        </authorList>
    </citation>
    <scope>IDENTIFICATION</scope>
</reference>
<keyword evidence="10 11" id="KW-0807">Transducer</keyword>
<feature type="transmembrane region" description="Helical" evidence="12">
    <location>
        <begin position="105"/>
        <end position="126"/>
    </location>
</feature>
<keyword evidence="3 11" id="KW-0812">Transmembrane</keyword>
<dbReference type="FunFam" id="1.20.1070.10:FF:000030">
    <property type="entry name" value="trace amine-associated receptor 1"/>
    <property type="match status" value="1"/>
</dbReference>
<dbReference type="GO" id="GO:0071880">
    <property type="term" value="P:adenylate cyclase-activating adrenergic receptor signaling pathway"/>
    <property type="evidence" value="ECO:0007669"/>
    <property type="project" value="TreeGrafter"/>
</dbReference>
<evidence type="ECO:0000256" key="8">
    <source>
        <dbReference type="ARBA" id="ARBA00023170"/>
    </source>
</evidence>
<organism evidence="14 15">
    <name type="scientific">Callorhinchus milii</name>
    <name type="common">Ghost shark</name>
    <dbReference type="NCBI Taxonomy" id="7868"/>
    <lineage>
        <taxon>Eukaryota</taxon>
        <taxon>Metazoa</taxon>
        <taxon>Chordata</taxon>
        <taxon>Craniata</taxon>
        <taxon>Vertebrata</taxon>
        <taxon>Chondrichthyes</taxon>
        <taxon>Holocephali</taxon>
        <taxon>Chimaeriformes</taxon>
        <taxon>Callorhinchidae</taxon>
        <taxon>Callorhinchus</taxon>
    </lineage>
</organism>
<dbReference type="PRINTS" id="PR00237">
    <property type="entry name" value="GPCRRHODOPSN"/>
</dbReference>
<dbReference type="PROSITE" id="PS00237">
    <property type="entry name" value="G_PROTEIN_RECEP_F1_1"/>
    <property type="match status" value="1"/>
</dbReference>
<dbReference type="Gene3D" id="1.20.1070.10">
    <property type="entry name" value="Rhodopsin 7-helix transmembrane proteins"/>
    <property type="match status" value="1"/>
</dbReference>
<evidence type="ECO:0000256" key="5">
    <source>
        <dbReference type="ARBA" id="ARBA00023040"/>
    </source>
</evidence>
<dbReference type="InParanoid" id="A0A4W3HLC3"/>
<keyword evidence="7" id="KW-1015">Disulfide bond</keyword>
<evidence type="ECO:0000256" key="11">
    <source>
        <dbReference type="RuleBase" id="RU000688"/>
    </source>
</evidence>
<proteinExistence type="inferred from homology"/>
<evidence type="ECO:0000256" key="9">
    <source>
        <dbReference type="ARBA" id="ARBA00023180"/>
    </source>
</evidence>
<feature type="transmembrane region" description="Helical" evidence="12">
    <location>
        <begin position="257"/>
        <end position="277"/>
    </location>
</feature>
<keyword evidence="6 12" id="KW-0472">Membrane</keyword>
<dbReference type="STRING" id="7868.ENSCMIP00000015897"/>
<feature type="transmembrane region" description="Helical" evidence="12">
    <location>
        <begin position="71"/>
        <end position="99"/>
    </location>
</feature>
<evidence type="ECO:0000256" key="4">
    <source>
        <dbReference type="ARBA" id="ARBA00022989"/>
    </source>
</evidence>